<protein>
    <submittedName>
        <fullName evidence="9">Transmembrane protein 87A</fullName>
    </submittedName>
</protein>
<comment type="subcellular location">
    <subcellularLocation>
        <location evidence="1">Membrane</location>
        <topology evidence="1">Multi-pass membrane protein</topology>
    </subcellularLocation>
</comment>
<organism evidence="9">
    <name type="scientific">Noccaea caerulescens</name>
    <name type="common">Alpine penny-cress</name>
    <name type="synonym">Thlaspi caerulescens</name>
    <dbReference type="NCBI Taxonomy" id="107243"/>
    <lineage>
        <taxon>Eukaryota</taxon>
        <taxon>Viridiplantae</taxon>
        <taxon>Streptophyta</taxon>
        <taxon>Embryophyta</taxon>
        <taxon>Tracheophyta</taxon>
        <taxon>Spermatophyta</taxon>
        <taxon>Magnoliopsida</taxon>
        <taxon>eudicotyledons</taxon>
        <taxon>Gunneridae</taxon>
        <taxon>Pentapetalae</taxon>
        <taxon>rosids</taxon>
        <taxon>malvids</taxon>
        <taxon>Brassicales</taxon>
        <taxon>Brassicaceae</taxon>
        <taxon>Coluteocarpeae</taxon>
        <taxon>Noccaea</taxon>
    </lineage>
</organism>
<dbReference type="PANTHER" id="PTHR21229:SF55">
    <property type="entry name" value="EXPRESSED PROTEIN-RELATED"/>
    <property type="match status" value="1"/>
</dbReference>
<evidence type="ECO:0000256" key="2">
    <source>
        <dbReference type="ARBA" id="ARBA00022692"/>
    </source>
</evidence>
<dbReference type="GO" id="GO:0005794">
    <property type="term" value="C:Golgi apparatus"/>
    <property type="evidence" value="ECO:0007669"/>
    <property type="project" value="TreeGrafter"/>
</dbReference>
<evidence type="ECO:0000256" key="4">
    <source>
        <dbReference type="ARBA" id="ARBA00022989"/>
    </source>
</evidence>
<proteinExistence type="predicted"/>
<evidence type="ECO:0000256" key="6">
    <source>
        <dbReference type="SAM" id="Phobius"/>
    </source>
</evidence>
<evidence type="ECO:0000256" key="5">
    <source>
        <dbReference type="ARBA" id="ARBA00023136"/>
    </source>
</evidence>
<feature type="signal peptide" evidence="7">
    <location>
        <begin position="1"/>
        <end position="25"/>
    </location>
</feature>
<evidence type="ECO:0000313" key="9">
    <source>
        <dbReference type="EMBL" id="JAU87102.1"/>
    </source>
</evidence>
<keyword evidence="3 7" id="KW-0732">Signal</keyword>
<dbReference type="InterPro" id="IPR053937">
    <property type="entry name" value="GOST_TM"/>
</dbReference>
<dbReference type="PANTHER" id="PTHR21229">
    <property type="entry name" value="LUNG SEVEN TRANSMEMBRANE RECEPTOR"/>
    <property type="match status" value="1"/>
</dbReference>
<reference evidence="9" key="1">
    <citation type="submission" date="2016-07" db="EMBL/GenBank/DDBJ databases">
        <title>De novo transcriptome assembly of four accessions of the metal hyperaccumulator plant Noccaea caerulescens.</title>
        <authorList>
            <person name="Blande D."/>
            <person name="Halimaa P."/>
            <person name="Tervahauta A.I."/>
            <person name="Aarts M.G."/>
            <person name="Karenlampi S.O."/>
        </authorList>
    </citation>
    <scope>NUCLEOTIDE SEQUENCE</scope>
</reference>
<evidence type="ECO:0000256" key="3">
    <source>
        <dbReference type="ARBA" id="ARBA00022729"/>
    </source>
</evidence>
<evidence type="ECO:0000256" key="7">
    <source>
        <dbReference type="SAM" id="SignalP"/>
    </source>
</evidence>
<dbReference type="AlphaFoldDB" id="A0A1J3J3L1"/>
<name>A0A1J3J3L1_NOCCA</name>
<feature type="transmembrane region" description="Helical" evidence="6">
    <location>
        <begin position="358"/>
        <end position="377"/>
    </location>
</feature>
<feature type="transmembrane region" description="Helical" evidence="6">
    <location>
        <begin position="398"/>
        <end position="416"/>
    </location>
</feature>
<feature type="transmembrane region" description="Helical" evidence="6">
    <location>
        <begin position="436"/>
        <end position="454"/>
    </location>
</feature>
<feature type="chain" id="PRO_5009623828" evidence="7">
    <location>
        <begin position="26"/>
        <end position="515"/>
    </location>
</feature>
<feature type="transmembrane region" description="Helical" evidence="6">
    <location>
        <begin position="222"/>
        <end position="243"/>
    </location>
</feature>
<dbReference type="EMBL" id="GEVM01018836">
    <property type="protein sequence ID" value="JAU87102.1"/>
    <property type="molecule type" value="Transcribed_RNA"/>
</dbReference>
<dbReference type="GO" id="GO:0016020">
    <property type="term" value="C:membrane"/>
    <property type="evidence" value="ECO:0007669"/>
    <property type="project" value="UniProtKB-SubCell"/>
</dbReference>
<feature type="transmembrane region" description="Helical" evidence="6">
    <location>
        <begin position="255"/>
        <end position="273"/>
    </location>
</feature>
<gene>
    <name evidence="9" type="ORF">MP_TR6641_c0_g1_i1_g.19535</name>
</gene>
<keyword evidence="5 6" id="KW-0472">Membrane</keyword>
<keyword evidence="4 6" id="KW-1133">Transmembrane helix</keyword>
<feature type="domain" description="GOST seven transmembrane" evidence="8">
    <location>
        <begin position="218"/>
        <end position="459"/>
    </location>
</feature>
<evidence type="ECO:0000259" key="8">
    <source>
        <dbReference type="Pfam" id="PF06814"/>
    </source>
</evidence>
<dbReference type="Pfam" id="PF06814">
    <property type="entry name" value="GOST_TM"/>
    <property type="match status" value="1"/>
</dbReference>
<accession>A0A1J3J3L1</accession>
<keyword evidence="2 6" id="KW-0812">Transmembrane</keyword>
<dbReference type="InterPro" id="IPR009637">
    <property type="entry name" value="GPR107/GPR108-like"/>
</dbReference>
<feature type="transmembrane region" description="Helical" evidence="6">
    <location>
        <begin position="327"/>
        <end position="346"/>
    </location>
</feature>
<sequence length="515" mass="58134">MGNLSLGFWVTAFFLLGSLIDAADGSIHEYKDEGFVKIANARYFYGGAEGLYASEFLGVDASSATTPPLKGNSFIRFDDVSFVRSKDSARKQNSTQASAGLVEAILFEAKQHDRVSGSFFKTENMCCTPKLADAGSCNLGEVMISADPNDPEWPKRIPTFFKKGEEEVKMSPEAVIINKTGWYTVYFTTCDEDMDGTVVRGRSVWKNLGGYLRGETTPLVKFYGLMLLAYAMLGLVWFPRVALYWKDGIQLHSHVSLVIVFCMGELALLYFSFEQLDSAGTSPTEATLWAVIASSVRKALSRLLLLAITSGYGIMKTNFSGITLRMLLLGVLCFVTSVSIGLALQFECISEKGMNLILLFWATVETCFLQWIFRSLWKTLKNLKVDKRNIVKLQLYKNFAIVLVTMVVLNFAWVYVEVYVYDSLSELWQVKWIIPAFWYVLAYALLVVICFFWPPTEKPTRYLYVAEMEDEVEEEEEEDVLLAEEGKKTEDGSNVERKSFLEILIMLVGNIPRER</sequence>
<evidence type="ECO:0000256" key="1">
    <source>
        <dbReference type="ARBA" id="ARBA00004141"/>
    </source>
</evidence>